<reference evidence="1 2" key="1">
    <citation type="submission" date="2018-05" db="EMBL/GenBank/DDBJ databases">
        <title>Complete Genome Sequence of Methylobacterium sp. 17Sr1-43.</title>
        <authorList>
            <person name="Srinivasan S."/>
        </authorList>
    </citation>
    <scope>NUCLEOTIDE SEQUENCE [LARGE SCALE GENOMIC DNA]</scope>
    <source>
        <strain evidence="1 2">17Sr1-43</strain>
    </source>
</reference>
<gene>
    <name evidence="1" type="ORF">DK427_17160</name>
</gene>
<dbReference type="EMBL" id="CP029551">
    <property type="protein sequence ID" value="AWN37241.1"/>
    <property type="molecule type" value="Genomic_DNA"/>
</dbReference>
<organism evidence="1 2">
    <name type="scientific">Methylobacterium radiodurans</name>
    <dbReference type="NCBI Taxonomy" id="2202828"/>
    <lineage>
        <taxon>Bacteria</taxon>
        <taxon>Pseudomonadati</taxon>
        <taxon>Pseudomonadota</taxon>
        <taxon>Alphaproteobacteria</taxon>
        <taxon>Hyphomicrobiales</taxon>
        <taxon>Methylobacteriaceae</taxon>
        <taxon>Methylobacterium</taxon>
    </lineage>
</organism>
<sequence length="62" mass="6665">MNTDFHRPTAKIYTFPVGGRAGQAARAAAPAAAPQICTAGSGWYHEAAIQEEAERNRLPRGR</sequence>
<protein>
    <submittedName>
        <fullName evidence="1">DUF2735 domain-containing protein</fullName>
    </submittedName>
</protein>
<name>A0A2U8VUU3_9HYPH</name>
<dbReference type="AlphaFoldDB" id="A0A2U8VUU3"/>
<accession>A0A2U8VUU3</accession>
<evidence type="ECO:0000313" key="1">
    <source>
        <dbReference type="EMBL" id="AWN37241.1"/>
    </source>
</evidence>
<keyword evidence="2" id="KW-1185">Reference proteome</keyword>
<dbReference type="Pfam" id="PF10931">
    <property type="entry name" value="DUF2735"/>
    <property type="match status" value="1"/>
</dbReference>
<dbReference type="RefSeq" id="WP_109952320.1">
    <property type="nucleotide sequence ID" value="NZ_CP029551.1"/>
</dbReference>
<dbReference type="KEGG" id="meti:DK427_17160"/>
<dbReference type="Proteomes" id="UP000246058">
    <property type="component" value="Chromosome"/>
</dbReference>
<proteinExistence type="predicted"/>
<dbReference type="InterPro" id="IPR021232">
    <property type="entry name" value="DUF2735"/>
</dbReference>
<evidence type="ECO:0000313" key="2">
    <source>
        <dbReference type="Proteomes" id="UP000246058"/>
    </source>
</evidence>